<dbReference type="SUPFAM" id="SSF89095">
    <property type="entry name" value="GatB/YqeY motif"/>
    <property type="match status" value="1"/>
</dbReference>
<dbReference type="InterPro" id="IPR003789">
    <property type="entry name" value="Asn/Gln_tRNA_amidoTrase-B-like"/>
</dbReference>
<name>A0A2M6YCN1_9BACT</name>
<dbReference type="Pfam" id="PF09424">
    <property type="entry name" value="YqeY"/>
    <property type="match status" value="1"/>
</dbReference>
<dbReference type="PANTHER" id="PTHR28055:SF1">
    <property type="entry name" value="ALTERED INHERITANCE OF MITOCHONDRIA PROTEIN 41, MITOCHONDRIAL"/>
    <property type="match status" value="1"/>
</dbReference>
<comment type="caution">
    <text evidence="1">The sequence shown here is derived from an EMBL/GenBank/DDBJ whole genome shotgun (WGS) entry which is preliminary data.</text>
</comment>
<dbReference type="PANTHER" id="PTHR28055">
    <property type="entry name" value="ALTERED INHERITANCE OF MITOCHONDRIA PROTEIN 41, MITOCHONDRIAL"/>
    <property type="match status" value="1"/>
</dbReference>
<sequence length="129" mass="14621">MMLLEQIEKDYINAMKTKNDSVVSVLRMVKSALQNEKIKAGKELSNNDAIKIIQREIKQRKDSIENYQAGGRIELVKQEQSEMEILEKYLPEQLSDKELTQIVRSAIQEVGATAISDLGKVMGKVMPQV</sequence>
<feature type="non-terminal residue" evidence="1">
    <location>
        <position position="129"/>
    </location>
</feature>
<gene>
    <name evidence="1" type="ORF">COT12_00990</name>
</gene>
<organism evidence="1 2">
    <name type="scientific">Candidatus Berkelbacteria bacterium CG08_land_8_20_14_0_20_39_8</name>
    <dbReference type="NCBI Taxonomy" id="1974511"/>
    <lineage>
        <taxon>Bacteria</taxon>
        <taxon>Candidatus Berkelbacteria</taxon>
    </lineage>
</organism>
<dbReference type="Gene3D" id="1.10.1510.10">
    <property type="entry name" value="Uncharacterised protein YqeY/AIM41 PF09424, N-terminal domain"/>
    <property type="match status" value="1"/>
</dbReference>
<evidence type="ECO:0008006" key="3">
    <source>
        <dbReference type="Google" id="ProtNLM"/>
    </source>
</evidence>
<dbReference type="InterPro" id="IPR023168">
    <property type="entry name" value="GatB_Yqey_C_2"/>
</dbReference>
<proteinExistence type="predicted"/>
<dbReference type="GO" id="GO:0016884">
    <property type="term" value="F:carbon-nitrogen ligase activity, with glutamine as amido-N-donor"/>
    <property type="evidence" value="ECO:0007669"/>
    <property type="project" value="InterPro"/>
</dbReference>
<dbReference type="Proteomes" id="UP000229896">
    <property type="component" value="Unassembled WGS sequence"/>
</dbReference>
<dbReference type="AlphaFoldDB" id="A0A2M6YCN1"/>
<dbReference type="Gene3D" id="1.10.10.410">
    <property type="match status" value="1"/>
</dbReference>
<protein>
    <recommendedName>
        <fullName evidence="3">Glutamyl-tRNA amidotransferase</fullName>
    </recommendedName>
</protein>
<dbReference type="EMBL" id="PEXI01000034">
    <property type="protein sequence ID" value="PIU24452.1"/>
    <property type="molecule type" value="Genomic_DNA"/>
</dbReference>
<accession>A0A2M6YCN1</accession>
<dbReference type="InterPro" id="IPR042184">
    <property type="entry name" value="YqeY/Aim41_N"/>
</dbReference>
<evidence type="ECO:0000313" key="1">
    <source>
        <dbReference type="EMBL" id="PIU24452.1"/>
    </source>
</evidence>
<evidence type="ECO:0000313" key="2">
    <source>
        <dbReference type="Proteomes" id="UP000229896"/>
    </source>
</evidence>
<reference evidence="2" key="1">
    <citation type="submission" date="2017-09" db="EMBL/GenBank/DDBJ databases">
        <title>Depth-based differentiation of microbial function through sediment-hosted aquifers and enrichment of novel symbionts in the deep terrestrial subsurface.</title>
        <authorList>
            <person name="Probst A.J."/>
            <person name="Ladd B."/>
            <person name="Jarett J.K."/>
            <person name="Geller-Mcgrath D.E."/>
            <person name="Sieber C.M.K."/>
            <person name="Emerson J.B."/>
            <person name="Anantharaman K."/>
            <person name="Thomas B.C."/>
            <person name="Malmstrom R."/>
            <person name="Stieglmeier M."/>
            <person name="Klingl A."/>
            <person name="Woyke T."/>
            <person name="Ryan C.M."/>
            <person name="Banfield J.F."/>
        </authorList>
    </citation>
    <scope>NUCLEOTIDE SEQUENCE [LARGE SCALE GENOMIC DNA]</scope>
</reference>
<dbReference type="InterPro" id="IPR019004">
    <property type="entry name" value="YqeY/Aim41"/>
</dbReference>